<dbReference type="STRING" id="38302.SAMN04488535_0437"/>
<evidence type="ECO:0000256" key="6">
    <source>
        <dbReference type="ARBA" id="ARBA00022989"/>
    </source>
</evidence>
<keyword evidence="5 8" id="KW-0812">Transmembrane</keyword>
<feature type="transmembrane region" description="Helical" evidence="8">
    <location>
        <begin position="96"/>
        <end position="114"/>
    </location>
</feature>
<dbReference type="AlphaFoldDB" id="A0A1G9M6D5"/>
<accession>A0A1G9M6D5</accession>
<dbReference type="PANTHER" id="PTHR30269:SF37">
    <property type="entry name" value="MEMBRANE TRANSPORTER PROTEIN"/>
    <property type="match status" value="1"/>
</dbReference>
<comment type="similarity">
    <text evidence="2 8">Belongs to the 4-toluene sulfonate uptake permease (TSUP) (TC 2.A.102) family.</text>
</comment>
<dbReference type="Pfam" id="PF01925">
    <property type="entry name" value="TauE"/>
    <property type="match status" value="1"/>
</dbReference>
<proteinExistence type="inferred from homology"/>
<dbReference type="PANTHER" id="PTHR30269">
    <property type="entry name" value="TRANSMEMBRANE PROTEIN YFCA"/>
    <property type="match status" value="1"/>
</dbReference>
<keyword evidence="3" id="KW-0813">Transport</keyword>
<gene>
    <name evidence="9" type="ORF">SAMN04488535_0437</name>
</gene>
<evidence type="ECO:0000256" key="4">
    <source>
        <dbReference type="ARBA" id="ARBA00022475"/>
    </source>
</evidence>
<evidence type="ECO:0000313" key="9">
    <source>
        <dbReference type="EMBL" id="SDL69255.1"/>
    </source>
</evidence>
<evidence type="ECO:0000256" key="3">
    <source>
        <dbReference type="ARBA" id="ARBA00022448"/>
    </source>
</evidence>
<evidence type="ECO:0000313" key="10">
    <source>
        <dbReference type="Proteomes" id="UP000199350"/>
    </source>
</evidence>
<dbReference type="InterPro" id="IPR002781">
    <property type="entry name" value="TM_pro_TauE-like"/>
</dbReference>
<reference evidence="10" key="1">
    <citation type="submission" date="2016-10" db="EMBL/GenBank/DDBJ databases">
        <authorList>
            <person name="Varghese N."/>
            <person name="Submissions S."/>
        </authorList>
    </citation>
    <scope>NUCLEOTIDE SEQUENCE [LARGE SCALE GENOMIC DNA]</scope>
    <source>
        <strain evidence="10">DSM 20632</strain>
    </source>
</reference>
<organism evidence="9 10">
    <name type="scientific">Corynebacterium mycetoides</name>
    <dbReference type="NCBI Taxonomy" id="38302"/>
    <lineage>
        <taxon>Bacteria</taxon>
        <taxon>Bacillati</taxon>
        <taxon>Actinomycetota</taxon>
        <taxon>Actinomycetes</taxon>
        <taxon>Mycobacteriales</taxon>
        <taxon>Corynebacteriaceae</taxon>
        <taxon>Corynebacterium</taxon>
    </lineage>
</organism>
<evidence type="ECO:0000256" key="5">
    <source>
        <dbReference type="ARBA" id="ARBA00022692"/>
    </source>
</evidence>
<evidence type="ECO:0000256" key="8">
    <source>
        <dbReference type="RuleBase" id="RU363041"/>
    </source>
</evidence>
<keyword evidence="10" id="KW-1185">Reference proteome</keyword>
<dbReference type="InterPro" id="IPR052017">
    <property type="entry name" value="TSUP"/>
</dbReference>
<evidence type="ECO:0000256" key="2">
    <source>
        <dbReference type="ARBA" id="ARBA00009142"/>
    </source>
</evidence>
<dbReference type="Proteomes" id="UP000199350">
    <property type="component" value="Chromosome I"/>
</dbReference>
<dbReference type="OrthoDB" id="3872971at2"/>
<dbReference type="EMBL" id="LT629700">
    <property type="protein sequence ID" value="SDL69255.1"/>
    <property type="molecule type" value="Genomic_DNA"/>
</dbReference>
<feature type="transmembrane region" description="Helical" evidence="8">
    <location>
        <begin position="126"/>
        <end position="153"/>
    </location>
</feature>
<protein>
    <recommendedName>
        <fullName evidence="8">Probable membrane transporter protein</fullName>
    </recommendedName>
</protein>
<evidence type="ECO:0000256" key="7">
    <source>
        <dbReference type="ARBA" id="ARBA00023136"/>
    </source>
</evidence>
<keyword evidence="4 8" id="KW-1003">Cell membrane</keyword>
<evidence type="ECO:0000256" key="1">
    <source>
        <dbReference type="ARBA" id="ARBA00004651"/>
    </source>
</evidence>
<keyword evidence="6 8" id="KW-1133">Transmembrane helix</keyword>
<dbReference type="RefSeq" id="WP_092148178.1">
    <property type="nucleotide sequence ID" value="NZ_LT629700.1"/>
</dbReference>
<feature type="transmembrane region" description="Helical" evidence="8">
    <location>
        <begin position="71"/>
        <end position="90"/>
    </location>
</feature>
<feature type="transmembrane region" description="Helical" evidence="8">
    <location>
        <begin position="227"/>
        <end position="245"/>
    </location>
</feature>
<dbReference type="GO" id="GO:0005886">
    <property type="term" value="C:plasma membrane"/>
    <property type="evidence" value="ECO:0007669"/>
    <property type="project" value="UniProtKB-SubCell"/>
</dbReference>
<comment type="subcellular location">
    <subcellularLocation>
        <location evidence="1 8">Cell membrane</location>
        <topology evidence="1 8">Multi-pass membrane protein</topology>
    </subcellularLocation>
</comment>
<sequence>MTVAALGLFAAVLVGSCLQRISGMGVGLIAAPILSLLIGPVEGVLVVNVLATVNAFLTTFTVRENVDWKKFAAIAPYLVVGAVPGALVIRAVSTDVLLVIVGVLLLIALSVVTVGKRYVPVIRGRLPAAISGAVGGFMNTLAGVAGPAITVYAQAARWEQRTYSATLQPVFMVSGAVSFAVKEFTGAANLATVDPALWVAGGVAMAGGLFLGTRIAPRVPSATARTIALGLATLGGVTALVRGVIGLS</sequence>
<feature type="transmembrane region" description="Helical" evidence="8">
    <location>
        <begin position="196"/>
        <end position="215"/>
    </location>
</feature>
<keyword evidence="7 8" id="KW-0472">Membrane</keyword>
<name>A0A1G9M6D5_9CORY</name>